<dbReference type="InterPro" id="IPR036236">
    <property type="entry name" value="Znf_C2H2_sf"/>
</dbReference>
<dbReference type="GO" id="GO:0000977">
    <property type="term" value="F:RNA polymerase II transcription regulatory region sequence-specific DNA binding"/>
    <property type="evidence" value="ECO:0007669"/>
    <property type="project" value="TreeGrafter"/>
</dbReference>
<evidence type="ECO:0000256" key="4">
    <source>
        <dbReference type="ARBA" id="ARBA00022491"/>
    </source>
</evidence>
<feature type="compositionally biased region" description="Acidic residues" evidence="14">
    <location>
        <begin position="138"/>
        <end position="156"/>
    </location>
</feature>
<dbReference type="EMBL" id="CAJOBB010000951">
    <property type="protein sequence ID" value="CAF3782767.1"/>
    <property type="molecule type" value="Genomic_DNA"/>
</dbReference>
<evidence type="ECO:0000256" key="14">
    <source>
        <dbReference type="SAM" id="MobiDB-lite"/>
    </source>
</evidence>
<feature type="domain" description="C2H2-type" evidence="15">
    <location>
        <begin position="182"/>
        <end position="209"/>
    </location>
</feature>
<dbReference type="GO" id="GO:0005634">
    <property type="term" value="C:nucleus"/>
    <property type="evidence" value="ECO:0007669"/>
    <property type="project" value="UniProtKB-SubCell"/>
</dbReference>
<feature type="domain" description="C2H2-type" evidence="15">
    <location>
        <begin position="210"/>
        <end position="237"/>
    </location>
</feature>
<dbReference type="SMART" id="SM00355">
    <property type="entry name" value="ZnF_C2H2"/>
    <property type="match status" value="6"/>
</dbReference>
<keyword evidence="8" id="KW-0862">Zinc</keyword>
<dbReference type="FunFam" id="3.30.160.60:FF:000103">
    <property type="entry name" value="FEZ family zinc finger 1"/>
    <property type="match status" value="1"/>
</dbReference>
<evidence type="ECO:0000313" key="17">
    <source>
        <dbReference type="EMBL" id="CAF3782767.1"/>
    </source>
</evidence>
<proteinExistence type="inferred from homology"/>
<dbReference type="PROSITE" id="PS00028">
    <property type="entry name" value="ZINC_FINGER_C2H2_1"/>
    <property type="match status" value="6"/>
</dbReference>
<keyword evidence="4" id="KW-0678">Repressor</keyword>
<accession>A0A815H1L4</accession>
<keyword evidence="9" id="KW-0524">Neurogenesis</keyword>
<organism evidence="16 18">
    <name type="scientific">Adineta steineri</name>
    <dbReference type="NCBI Taxonomy" id="433720"/>
    <lineage>
        <taxon>Eukaryota</taxon>
        <taxon>Metazoa</taxon>
        <taxon>Spiralia</taxon>
        <taxon>Gnathifera</taxon>
        <taxon>Rotifera</taxon>
        <taxon>Eurotatoria</taxon>
        <taxon>Bdelloidea</taxon>
        <taxon>Adinetida</taxon>
        <taxon>Adinetidae</taxon>
        <taxon>Adineta</taxon>
    </lineage>
</organism>
<evidence type="ECO:0000256" key="10">
    <source>
        <dbReference type="ARBA" id="ARBA00023015"/>
    </source>
</evidence>
<comment type="similarity">
    <text evidence="2">Belongs to the krueppel C2H2-type zinc-finger protein family.</text>
</comment>
<feature type="domain" description="C2H2-type" evidence="15">
    <location>
        <begin position="266"/>
        <end position="293"/>
    </location>
</feature>
<feature type="region of interest" description="Disordered" evidence="14">
    <location>
        <begin position="106"/>
        <end position="178"/>
    </location>
</feature>
<dbReference type="Proteomes" id="UP000663860">
    <property type="component" value="Unassembled WGS sequence"/>
</dbReference>
<dbReference type="Pfam" id="PF13912">
    <property type="entry name" value="zf-C2H2_6"/>
    <property type="match status" value="1"/>
</dbReference>
<dbReference type="EMBL" id="CAJNOE010000850">
    <property type="protein sequence ID" value="CAF1345929.1"/>
    <property type="molecule type" value="Genomic_DNA"/>
</dbReference>
<evidence type="ECO:0000256" key="5">
    <source>
        <dbReference type="ARBA" id="ARBA00022723"/>
    </source>
</evidence>
<sequence>MSKTKNTELKFSIQNLIDTTTSCENNQQTISTDICHTQANLSLKRLVMEPQGPLIRRPIPLLNYKIPHPCWSFLSHISNKNPTGSLPLDSPLIFLSKMNQVWEQMQRTQISPSTTTENYDVSDEDIDIDTSSIRHDIENEDDVDDDEDEEINDEGECSSSGGDNNKLKSSSNSEENDKLKTYPCTQCGKIFTAQYNLVRHMPVHTGIRPFICKICGKGFRQASTLCRHKIIHTSEKPHACRICGKAFNRSSTLNTHMRIHQNFKPWICEYCGKGFHQKGNWKNHKLTHSTIKQYKCSICSKAFHQIYNLKFHMYTHSKIKPHACMICSKGFCRNFDLKKHMRNVHVSKIKLSAFINPPYFFCSMSTSNKRFFDNDLFQSTSIKKRLCSSLVPSVPQGGTNSIHQSSLDHSFSSNINLTSYSKQITLDAGDRVINKN</sequence>
<name>A0A815H1L4_9BILA</name>
<dbReference type="InterPro" id="IPR050717">
    <property type="entry name" value="C2H2-ZF_Transcription_Reg"/>
</dbReference>
<evidence type="ECO:0000259" key="15">
    <source>
        <dbReference type="PROSITE" id="PS50157"/>
    </source>
</evidence>
<evidence type="ECO:0000256" key="3">
    <source>
        <dbReference type="ARBA" id="ARBA00022473"/>
    </source>
</evidence>
<feature type="compositionally biased region" description="Polar residues" evidence="14">
    <location>
        <begin position="106"/>
        <end position="119"/>
    </location>
</feature>
<protein>
    <recommendedName>
        <fullName evidence="15">C2H2-type domain-containing protein</fullName>
    </recommendedName>
</protein>
<evidence type="ECO:0000256" key="7">
    <source>
        <dbReference type="ARBA" id="ARBA00022771"/>
    </source>
</evidence>
<evidence type="ECO:0000313" key="18">
    <source>
        <dbReference type="Proteomes" id="UP000663860"/>
    </source>
</evidence>
<keyword evidence="3" id="KW-0217">Developmental protein</keyword>
<evidence type="ECO:0000313" key="16">
    <source>
        <dbReference type="EMBL" id="CAF1345929.1"/>
    </source>
</evidence>
<keyword evidence="7 13" id="KW-0863">Zinc-finger</keyword>
<dbReference type="InterPro" id="IPR013087">
    <property type="entry name" value="Znf_C2H2_type"/>
</dbReference>
<dbReference type="AlphaFoldDB" id="A0A815H1L4"/>
<keyword evidence="10" id="KW-0805">Transcription regulation</keyword>
<dbReference type="GO" id="GO:0007399">
    <property type="term" value="P:nervous system development"/>
    <property type="evidence" value="ECO:0007669"/>
    <property type="project" value="UniProtKB-KW"/>
</dbReference>
<evidence type="ECO:0000256" key="8">
    <source>
        <dbReference type="ARBA" id="ARBA00022833"/>
    </source>
</evidence>
<comment type="subcellular location">
    <subcellularLocation>
        <location evidence="1">Nucleus</location>
    </subcellularLocation>
</comment>
<dbReference type="GO" id="GO:0008270">
    <property type="term" value="F:zinc ion binding"/>
    <property type="evidence" value="ECO:0007669"/>
    <property type="project" value="UniProtKB-KW"/>
</dbReference>
<dbReference type="PANTHER" id="PTHR14196">
    <property type="entry name" value="ODD-SKIPPED - RELATED"/>
    <property type="match status" value="1"/>
</dbReference>
<evidence type="ECO:0000256" key="9">
    <source>
        <dbReference type="ARBA" id="ARBA00022902"/>
    </source>
</evidence>
<dbReference type="PANTHER" id="PTHR14196:SF12">
    <property type="entry name" value="ZINC FINGER PROTEIN 208-LIKE"/>
    <property type="match status" value="1"/>
</dbReference>
<keyword evidence="5" id="KW-0479">Metal-binding</keyword>
<dbReference type="PROSITE" id="PS50157">
    <property type="entry name" value="ZINC_FINGER_C2H2_2"/>
    <property type="match status" value="6"/>
</dbReference>
<evidence type="ECO:0000256" key="11">
    <source>
        <dbReference type="ARBA" id="ARBA00023163"/>
    </source>
</evidence>
<keyword evidence="6" id="KW-0677">Repeat</keyword>
<keyword evidence="12" id="KW-0539">Nucleus</keyword>
<evidence type="ECO:0000256" key="13">
    <source>
        <dbReference type="PROSITE-ProRule" id="PRU00042"/>
    </source>
</evidence>
<evidence type="ECO:0000256" key="1">
    <source>
        <dbReference type="ARBA" id="ARBA00004123"/>
    </source>
</evidence>
<evidence type="ECO:0000256" key="2">
    <source>
        <dbReference type="ARBA" id="ARBA00006991"/>
    </source>
</evidence>
<feature type="domain" description="C2H2-type" evidence="15">
    <location>
        <begin position="322"/>
        <end position="350"/>
    </location>
</feature>
<dbReference type="GO" id="GO:0000981">
    <property type="term" value="F:DNA-binding transcription factor activity, RNA polymerase II-specific"/>
    <property type="evidence" value="ECO:0007669"/>
    <property type="project" value="TreeGrafter"/>
</dbReference>
<dbReference type="Pfam" id="PF00096">
    <property type="entry name" value="zf-C2H2"/>
    <property type="match status" value="5"/>
</dbReference>
<evidence type="ECO:0000256" key="12">
    <source>
        <dbReference type="ARBA" id="ARBA00023242"/>
    </source>
</evidence>
<gene>
    <name evidence="16" type="ORF">IZO911_LOCUS36498</name>
    <name evidence="17" type="ORF">KXQ929_LOCUS16009</name>
</gene>
<feature type="domain" description="C2H2-type" evidence="15">
    <location>
        <begin position="238"/>
        <end position="265"/>
    </location>
</feature>
<dbReference type="FunFam" id="3.30.160.60:FF:000164">
    <property type="entry name" value="Fez family zinc finger protein 2"/>
    <property type="match status" value="1"/>
</dbReference>
<dbReference type="SUPFAM" id="SSF57667">
    <property type="entry name" value="beta-beta-alpha zinc fingers"/>
    <property type="match status" value="3"/>
</dbReference>
<keyword evidence="11" id="KW-0804">Transcription</keyword>
<reference evidence="16" key="1">
    <citation type="submission" date="2021-02" db="EMBL/GenBank/DDBJ databases">
        <authorList>
            <person name="Nowell W R."/>
        </authorList>
    </citation>
    <scope>NUCLEOTIDE SEQUENCE</scope>
</reference>
<dbReference type="Proteomes" id="UP000663868">
    <property type="component" value="Unassembled WGS sequence"/>
</dbReference>
<feature type="compositionally biased region" description="Low complexity" evidence="14">
    <location>
        <begin position="158"/>
        <end position="173"/>
    </location>
</feature>
<comment type="caution">
    <text evidence="16">The sequence shown here is derived from an EMBL/GenBank/DDBJ whole genome shotgun (WGS) entry which is preliminary data.</text>
</comment>
<evidence type="ECO:0000256" key="6">
    <source>
        <dbReference type="ARBA" id="ARBA00022737"/>
    </source>
</evidence>
<dbReference type="FunFam" id="3.30.160.60:FF:000251">
    <property type="entry name" value="FEZ family zinc finger 2"/>
    <property type="match status" value="1"/>
</dbReference>
<feature type="domain" description="C2H2-type" evidence="15">
    <location>
        <begin position="294"/>
        <end position="321"/>
    </location>
</feature>
<dbReference type="Gene3D" id="3.30.160.60">
    <property type="entry name" value="Classic Zinc Finger"/>
    <property type="match status" value="6"/>
</dbReference>
<dbReference type="FunFam" id="3.30.160.60:FF:000194">
    <property type="entry name" value="Fez family zinc finger protein 2"/>
    <property type="match status" value="1"/>
</dbReference>